<keyword evidence="1" id="KW-0812">Transmembrane</keyword>
<organism evidence="2 3">
    <name type="scientific">Vibrio neptunius</name>
    <dbReference type="NCBI Taxonomy" id="170651"/>
    <lineage>
        <taxon>Bacteria</taxon>
        <taxon>Pseudomonadati</taxon>
        <taxon>Pseudomonadota</taxon>
        <taxon>Gammaproteobacteria</taxon>
        <taxon>Vibrionales</taxon>
        <taxon>Vibrionaceae</taxon>
        <taxon>Vibrio</taxon>
    </lineage>
</organism>
<evidence type="ECO:0000313" key="3">
    <source>
        <dbReference type="Proteomes" id="UP000779070"/>
    </source>
</evidence>
<name>A0ABS2ZYU6_9VIBR</name>
<proteinExistence type="predicted"/>
<sequence>MYVSVDSLPELTPEYQQAQQQAVQEAKVVYQSEVVKVPATDYGDIFTWILGACMFFWIGYQLSWLGILVASLCVFAIGSYLYYAGNPDVKQTVTLTEKGMIVTELTLVPDACFAALRYSGYVGVAISIIGVVLVGPMMFVGAGAGLLMSFKMAGVVNRPRQRVLPFHSLLNYQFYIAGIQYKNNLVHWHMFPMIEMDDNDDDSEEDLYNSNVSFYFLSYAASHEEQAQIVKHLIPFINIVEEE</sequence>
<gene>
    <name evidence="2" type="ORF">JYA62_07110</name>
</gene>
<dbReference type="EMBL" id="JAFHLB010000006">
    <property type="protein sequence ID" value="MBN3577442.1"/>
    <property type="molecule type" value="Genomic_DNA"/>
</dbReference>
<comment type="caution">
    <text evidence="2">The sequence shown here is derived from an EMBL/GenBank/DDBJ whole genome shotgun (WGS) entry which is preliminary data.</text>
</comment>
<accession>A0ABS2ZYU6</accession>
<protein>
    <submittedName>
        <fullName evidence="2">Uncharacterized protein</fullName>
    </submittedName>
</protein>
<reference evidence="2 3" key="1">
    <citation type="submission" date="2021-02" db="EMBL/GenBank/DDBJ databases">
        <title>Draft Genome Sequences of 5 Vibrio neptunius Strains Isolated From of Bivalve Hatcheries.</title>
        <authorList>
            <person name="Galvis F."/>
            <person name="Barja J.L."/>
            <person name="Lemos M.L."/>
            <person name="Balado M."/>
        </authorList>
    </citation>
    <scope>NUCLEOTIDE SEQUENCE [LARGE SCALE GENOMIC DNA]</scope>
    <source>
        <strain evidence="2 3">PP-145.98</strain>
    </source>
</reference>
<keyword evidence="1" id="KW-0472">Membrane</keyword>
<feature type="transmembrane region" description="Helical" evidence="1">
    <location>
        <begin position="124"/>
        <end position="150"/>
    </location>
</feature>
<dbReference type="RefSeq" id="WP_206369366.1">
    <property type="nucleotide sequence ID" value="NZ_CAWPTM010000123.1"/>
</dbReference>
<evidence type="ECO:0000313" key="2">
    <source>
        <dbReference type="EMBL" id="MBN3577442.1"/>
    </source>
</evidence>
<dbReference type="Proteomes" id="UP000779070">
    <property type="component" value="Unassembled WGS sequence"/>
</dbReference>
<evidence type="ECO:0000256" key="1">
    <source>
        <dbReference type="SAM" id="Phobius"/>
    </source>
</evidence>
<feature type="transmembrane region" description="Helical" evidence="1">
    <location>
        <begin position="65"/>
        <end position="83"/>
    </location>
</feature>
<keyword evidence="1" id="KW-1133">Transmembrane helix</keyword>
<keyword evidence="3" id="KW-1185">Reference proteome</keyword>